<dbReference type="InterPro" id="IPR036259">
    <property type="entry name" value="MFS_trans_sf"/>
</dbReference>
<dbReference type="GO" id="GO:0022857">
    <property type="term" value="F:transmembrane transporter activity"/>
    <property type="evidence" value="ECO:0007669"/>
    <property type="project" value="TreeGrafter"/>
</dbReference>
<protein>
    <recommendedName>
        <fullName evidence="9">Allantoate permease</fullName>
    </recommendedName>
</protein>
<gene>
    <name evidence="7" type="ORF">N7492_007353</name>
</gene>
<dbReference type="EMBL" id="JAPQKO010000005">
    <property type="protein sequence ID" value="KAJ5161961.1"/>
    <property type="molecule type" value="Genomic_DNA"/>
</dbReference>
<evidence type="ECO:0000256" key="2">
    <source>
        <dbReference type="ARBA" id="ARBA00022448"/>
    </source>
</evidence>
<keyword evidence="4 6" id="KW-1133">Transmembrane helix</keyword>
<sequence length="150" mass="16466">MFLYLIPSVIGTALMWRLSHETHKVGVHFGNYILGSCVCSLVLALQMPVTNLGGYTKRNTGVALVFIAYCAGNVIGPHAFLAREAPLYQTGCKVILACSCTQTALAIGLRLLLTCRNQKRDQADSTQAHENSDGLADLTEFENRNFRYVL</sequence>
<dbReference type="GO" id="GO:0016020">
    <property type="term" value="C:membrane"/>
    <property type="evidence" value="ECO:0007669"/>
    <property type="project" value="UniProtKB-SubCell"/>
</dbReference>
<evidence type="ECO:0000256" key="1">
    <source>
        <dbReference type="ARBA" id="ARBA00004141"/>
    </source>
</evidence>
<dbReference type="SUPFAM" id="SSF103473">
    <property type="entry name" value="MFS general substrate transporter"/>
    <property type="match status" value="1"/>
</dbReference>
<evidence type="ECO:0000313" key="7">
    <source>
        <dbReference type="EMBL" id="KAJ5161961.1"/>
    </source>
</evidence>
<evidence type="ECO:0000256" key="3">
    <source>
        <dbReference type="ARBA" id="ARBA00022692"/>
    </source>
</evidence>
<comment type="subcellular location">
    <subcellularLocation>
        <location evidence="1">Membrane</location>
        <topology evidence="1">Multi-pass membrane protein</topology>
    </subcellularLocation>
</comment>
<dbReference type="PANTHER" id="PTHR43791:SF81">
    <property type="entry name" value="TRANSPORTER, PUTATIVE (AFU_ORTHOLOGUE AFUA_7G01190)-RELATED"/>
    <property type="match status" value="1"/>
</dbReference>
<keyword evidence="8" id="KW-1185">Reference proteome</keyword>
<dbReference type="AlphaFoldDB" id="A0A9W9I250"/>
<dbReference type="PANTHER" id="PTHR43791">
    <property type="entry name" value="PERMEASE-RELATED"/>
    <property type="match status" value="1"/>
</dbReference>
<organism evidence="7 8">
    <name type="scientific">Penicillium capsulatum</name>
    <dbReference type="NCBI Taxonomy" id="69766"/>
    <lineage>
        <taxon>Eukaryota</taxon>
        <taxon>Fungi</taxon>
        <taxon>Dikarya</taxon>
        <taxon>Ascomycota</taxon>
        <taxon>Pezizomycotina</taxon>
        <taxon>Eurotiomycetes</taxon>
        <taxon>Eurotiomycetidae</taxon>
        <taxon>Eurotiales</taxon>
        <taxon>Aspergillaceae</taxon>
        <taxon>Penicillium</taxon>
    </lineage>
</organism>
<dbReference type="Proteomes" id="UP001146351">
    <property type="component" value="Unassembled WGS sequence"/>
</dbReference>
<reference evidence="7" key="1">
    <citation type="submission" date="2022-11" db="EMBL/GenBank/DDBJ databases">
        <authorList>
            <person name="Petersen C."/>
        </authorList>
    </citation>
    <scope>NUCLEOTIDE SEQUENCE</scope>
    <source>
        <strain evidence="7">IBT 21917</strain>
    </source>
</reference>
<keyword evidence="2" id="KW-0813">Transport</keyword>
<comment type="caution">
    <text evidence="7">The sequence shown here is derived from an EMBL/GenBank/DDBJ whole genome shotgun (WGS) entry which is preliminary data.</text>
</comment>
<feature type="transmembrane region" description="Helical" evidence="6">
    <location>
        <begin position="94"/>
        <end position="113"/>
    </location>
</feature>
<proteinExistence type="predicted"/>
<reference evidence="7" key="2">
    <citation type="journal article" date="2023" name="IMA Fungus">
        <title>Comparative genomic study of the Penicillium genus elucidates a diverse pangenome and 15 lateral gene transfer events.</title>
        <authorList>
            <person name="Petersen C."/>
            <person name="Sorensen T."/>
            <person name="Nielsen M.R."/>
            <person name="Sondergaard T.E."/>
            <person name="Sorensen J.L."/>
            <person name="Fitzpatrick D.A."/>
            <person name="Frisvad J.C."/>
            <person name="Nielsen K.L."/>
        </authorList>
    </citation>
    <scope>NUCLEOTIDE SEQUENCE</scope>
    <source>
        <strain evidence="7">IBT 21917</strain>
    </source>
</reference>
<name>A0A9W9I250_9EURO</name>
<feature type="transmembrane region" description="Helical" evidence="6">
    <location>
        <begin position="61"/>
        <end position="82"/>
    </location>
</feature>
<keyword evidence="5 6" id="KW-0472">Membrane</keyword>
<evidence type="ECO:0000256" key="6">
    <source>
        <dbReference type="SAM" id="Phobius"/>
    </source>
</evidence>
<evidence type="ECO:0008006" key="9">
    <source>
        <dbReference type="Google" id="ProtNLM"/>
    </source>
</evidence>
<evidence type="ECO:0000313" key="8">
    <source>
        <dbReference type="Proteomes" id="UP001146351"/>
    </source>
</evidence>
<evidence type="ECO:0000256" key="5">
    <source>
        <dbReference type="ARBA" id="ARBA00023136"/>
    </source>
</evidence>
<keyword evidence="3 6" id="KW-0812">Transmembrane</keyword>
<feature type="transmembrane region" description="Helical" evidence="6">
    <location>
        <begin position="29"/>
        <end position="49"/>
    </location>
</feature>
<accession>A0A9W9I250</accession>
<dbReference type="OrthoDB" id="6730379at2759"/>
<evidence type="ECO:0000256" key="4">
    <source>
        <dbReference type="ARBA" id="ARBA00022989"/>
    </source>
</evidence>